<evidence type="ECO:0000256" key="1">
    <source>
        <dbReference type="ARBA" id="ARBA00022679"/>
    </source>
</evidence>
<accession>A0A0B5D3U5</accession>
<sequence>MLRQALLRDIPFIRELERRAGEPFRTLGLDSIADDEPPGAEDLAGPIADGEIHVIDEGRPDGRLSAWLWLMPLDDGLHIEQVSVDPEHRGRRLGTGLVRWALAQAAERGLPEVTLTTFADVPWNGPLYRRLGFRVLAEEEMKPGLRIIREMERALGLDVVPRVAMRTLTP</sequence>
<evidence type="ECO:0000313" key="4">
    <source>
        <dbReference type="EMBL" id="AJE33461.1"/>
    </source>
</evidence>
<dbReference type="InterPro" id="IPR000182">
    <property type="entry name" value="GNAT_dom"/>
</dbReference>
<reference evidence="4 5" key="1">
    <citation type="submission" date="2013-04" db="EMBL/GenBank/DDBJ databases">
        <title>Complete genome sequence of Corynebacterium humireducens DSM 45392(T), isolated from a wastewater-fed microbial fuel cell.</title>
        <authorList>
            <person name="Ruckert C."/>
            <person name="Albersmeier A."/>
            <person name="Kalinowski J."/>
        </authorList>
    </citation>
    <scope>NUCLEOTIDE SEQUENCE [LARGE SCALE GENOMIC DNA]</scope>
    <source>
        <strain evidence="5">MFC-5</strain>
    </source>
</reference>
<organism evidence="4 5">
    <name type="scientific">Corynebacterium humireducens NBRC 106098 = DSM 45392</name>
    <dbReference type="NCBI Taxonomy" id="1223515"/>
    <lineage>
        <taxon>Bacteria</taxon>
        <taxon>Bacillati</taxon>
        <taxon>Actinomycetota</taxon>
        <taxon>Actinomycetes</taxon>
        <taxon>Mycobacteriales</taxon>
        <taxon>Corynebacteriaceae</taxon>
        <taxon>Corynebacterium</taxon>
    </lineage>
</organism>
<dbReference type="PROSITE" id="PS51186">
    <property type="entry name" value="GNAT"/>
    <property type="match status" value="1"/>
</dbReference>
<name>A0A0B5D3U5_9CORY</name>
<keyword evidence="5" id="KW-1185">Reference proteome</keyword>
<dbReference type="InterPro" id="IPR016181">
    <property type="entry name" value="Acyl_CoA_acyltransferase"/>
</dbReference>
<protein>
    <submittedName>
        <fullName evidence="4">GCN5-like N-acetyltransferase</fullName>
    </submittedName>
</protein>
<feature type="domain" description="N-acetyltransferase" evidence="3">
    <location>
        <begin position="1"/>
        <end position="152"/>
    </location>
</feature>
<dbReference type="EMBL" id="CP005286">
    <property type="protein sequence ID" value="AJE33461.1"/>
    <property type="molecule type" value="Genomic_DNA"/>
</dbReference>
<dbReference type="Pfam" id="PF00583">
    <property type="entry name" value="Acetyltransf_1"/>
    <property type="match status" value="1"/>
</dbReference>
<evidence type="ECO:0000259" key="3">
    <source>
        <dbReference type="PROSITE" id="PS51186"/>
    </source>
</evidence>
<dbReference type="AlphaFoldDB" id="A0A0B5D3U5"/>
<keyword evidence="1 4" id="KW-0808">Transferase</keyword>
<dbReference type="CDD" id="cd04301">
    <property type="entry name" value="NAT_SF"/>
    <property type="match status" value="1"/>
</dbReference>
<evidence type="ECO:0000313" key="5">
    <source>
        <dbReference type="Proteomes" id="UP000031524"/>
    </source>
</evidence>
<dbReference type="RefSeq" id="WP_040086080.1">
    <property type="nucleotide sequence ID" value="NZ_BCSU01000003.1"/>
</dbReference>
<dbReference type="Gene3D" id="3.40.630.30">
    <property type="match status" value="1"/>
</dbReference>
<evidence type="ECO:0000256" key="2">
    <source>
        <dbReference type="ARBA" id="ARBA00023315"/>
    </source>
</evidence>
<dbReference type="KEGG" id="chm:B842_08060"/>
<dbReference type="GO" id="GO:0016747">
    <property type="term" value="F:acyltransferase activity, transferring groups other than amino-acyl groups"/>
    <property type="evidence" value="ECO:0007669"/>
    <property type="project" value="InterPro"/>
</dbReference>
<proteinExistence type="predicted"/>
<keyword evidence="2" id="KW-0012">Acyltransferase</keyword>
<dbReference type="HOGENOM" id="CLU_096760_0_0_11"/>
<dbReference type="PANTHER" id="PTHR43800">
    <property type="entry name" value="PEPTIDYL-LYSINE N-ACETYLTRANSFERASE YJAB"/>
    <property type="match status" value="1"/>
</dbReference>
<gene>
    <name evidence="4" type="ORF">B842_08060</name>
</gene>
<dbReference type="SUPFAM" id="SSF55729">
    <property type="entry name" value="Acyl-CoA N-acyltransferases (Nat)"/>
    <property type="match status" value="1"/>
</dbReference>
<dbReference type="PANTHER" id="PTHR43800:SF1">
    <property type="entry name" value="PEPTIDYL-LYSINE N-ACETYLTRANSFERASE YJAB"/>
    <property type="match status" value="1"/>
</dbReference>
<dbReference type="Proteomes" id="UP000031524">
    <property type="component" value="Chromosome"/>
</dbReference>
<dbReference type="STRING" id="1223515.B842_08060"/>
<dbReference type="OrthoDB" id="572496at2"/>